<evidence type="ECO:0000313" key="1">
    <source>
        <dbReference type="EMBL" id="RAL22575.1"/>
    </source>
</evidence>
<dbReference type="AlphaFoldDB" id="A0A364K2C8"/>
<keyword evidence="2" id="KW-1185">Reference proteome</keyword>
<dbReference type="Proteomes" id="UP000251213">
    <property type="component" value="Unassembled WGS sequence"/>
</dbReference>
<comment type="caution">
    <text evidence="1">The sequence shown here is derived from an EMBL/GenBank/DDBJ whole genome shotgun (WGS) entry which is preliminary data.</text>
</comment>
<evidence type="ECO:0000313" key="2">
    <source>
        <dbReference type="Proteomes" id="UP000251213"/>
    </source>
</evidence>
<proteinExistence type="predicted"/>
<name>A0A364K2C8_9BACL</name>
<reference evidence="1 2" key="2">
    <citation type="submission" date="2018-06" db="EMBL/GenBank/DDBJ databases">
        <authorList>
            <person name="Zhirakovskaya E."/>
        </authorList>
    </citation>
    <scope>NUCLEOTIDE SEQUENCE [LARGE SCALE GENOMIC DNA]</scope>
    <source>
        <strain evidence="1 2">FBKL4.011</strain>
    </source>
</reference>
<protein>
    <submittedName>
        <fullName evidence="1">Uncharacterized protein</fullName>
    </submittedName>
</protein>
<sequence>MVAVIAPIVEEIVFRGVIYHGIVFSINHDTALNNSNVIVSTTIRWWIFFLYRLVNERIVIP</sequence>
<accession>A0A364K2C8</accession>
<gene>
    <name evidence="1" type="ORF">DL897_14285</name>
</gene>
<organism evidence="1 2">
    <name type="scientific">Thermoflavimicrobium daqui</name>
    <dbReference type="NCBI Taxonomy" id="2137476"/>
    <lineage>
        <taxon>Bacteria</taxon>
        <taxon>Bacillati</taxon>
        <taxon>Bacillota</taxon>
        <taxon>Bacilli</taxon>
        <taxon>Bacillales</taxon>
        <taxon>Thermoactinomycetaceae</taxon>
        <taxon>Thermoflavimicrobium</taxon>
    </lineage>
</organism>
<reference evidence="1 2" key="1">
    <citation type="submission" date="2018-06" db="EMBL/GenBank/DDBJ databases">
        <title>Thermoflavimicrobium daqus sp. nov., a thermophilic microbe isolated from Moutai-flavour Daqu.</title>
        <authorList>
            <person name="Wang X."/>
            <person name="Zhou H."/>
        </authorList>
    </citation>
    <scope>NUCLEOTIDE SEQUENCE [LARGE SCALE GENOMIC DNA]</scope>
    <source>
        <strain evidence="1 2">FBKL4.011</strain>
    </source>
</reference>
<dbReference type="EMBL" id="QJKK01000009">
    <property type="protein sequence ID" value="RAL22575.1"/>
    <property type="molecule type" value="Genomic_DNA"/>
</dbReference>